<dbReference type="RefSeq" id="WP_011762199.1">
    <property type="nucleotide sequence ID" value="NC_008701.1"/>
</dbReference>
<dbReference type="HOGENOM" id="CLU_165872_0_0_2"/>
<dbReference type="Gene3D" id="2.20.25.190">
    <property type="match status" value="1"/>
</dbReference>
<dbReference type="Proteomes" id="UP000002595">
    <property type="component" value="Chromosome"/>
</dbReference>
<proteinExistence type="predicted"/>
<dbReference type="InterPro" id="IPR038567">
    <property type="entry name" value="T_Elf1_sf"/>
</dbReference>
<evidence type="ECO:0000313" key="3">
    <source>
        <dbReference type="Proteomes" id="UP000002595"/>
    </source>
</evidence>
<keyword evidence="3" id="KW-1185">Reference proteome</keyword>
<reference evidence="2" key="1">
    <citation type="submission" date="2006-12" db="EMBL/GenBank/DDBJ databases">
        <title>Complete sequence of Pyrobaculum islandicum DSM 4184.</title>
        <authorList>
            <person name="Copeland A."/>
            <person name="Lucas S."/>
            <person name="Lapidus A."/>
            <person name="Barry K."/>
            <person name="Detter J.C."/>
            <person name="Glavina del Rio T."/>
            <person name="Dalin E."/>
            <person name="Tice H."/>
            <person name="Pitluck S."/>
            <person name="Meincke L."/>
            <person name="Brettin T."/>
            <person name="Bruce D."/>
            <person name="Han C."/>
            <person name="Tapia R."/>
            <person name="Gilna P."/>
            <person name="Schmutz J."/>
            <person name="Larimer F."/>
            <person name="Land M."/>
            <person name="Hauser L."/>
            <person name="Kyrpides N."/>
            <person name="Mikhailova N."/>
            <person name="Cozen A.E."/>
            <person name="Fitz-Gibbon S.T."/>
            <person name="House C.H."/>
            <person name="Saltikov C."/>
            <person name="Lowe T."/>
            <person name="Richardson P."/>
        </authorList>
    </citation>
    <scope>NUCLEOTIDE SEQUENCE [LARGE SCALE GENOMIC DNA]</scope>
    <source>
        <strain evidence="2">DSM 4184</strain>
    </source>
</reference>
<sequence length="94" mass="10838">MGRRRKTRKIIPKLKKTLPKIFTCPHCGAQLVTVKKTENGYLVICGNCGLRYEFEERPGWMAVDYYNAFVDLYLEGKITPLQRKQEGVDGNETI</sequence>
<dbReference type="GeneID" id="4617127"/>
<gene>
    <name evidence="2" type="ordered locus">Pisl_0444</name>
</gene>
<dbReference type="STRING" id="384616.Pisl_0444"/>
<dbReference type="SUPFAM" id="SSF57783">
    <property type="entry name" value="Zinc beta-ribbon"/>
    <property type="match status" value="1"/>
</dbReference>
<organism evidence="2 3">
    <name type="scientific">Pyrobaculum islandicum (strain DSM 4184 / JCM 9189 / GEO3)</name>
    <dbReference type="NCBI Taxonomy" id="384616"/>
    <lineage>
        <taxon>Archaea</taxon>
        <taxon>Thermoproteota</taxon>
        <taxon>Thermoprotei</taxon>
        <taxon>Thermoproteales</taxon>
        <taxon>Thermoproteaceae</taxon>
        <taxon>Pyrobaculum</taxon>
    </lineage>
</organism>
<accession>A1RRP0</accession>
<dbReference type="KEGG" id="pis:Pisl_0444"/>
<evidence type="ECO:0000313" key="2">
    <source>
        <dbReference type="EMBL" id="ABL87622.1"/>
    </source>
</evidence>
<dbReference type="NCBIfam" id="NF011482">
    <property type="entry name" value="PRK14892.1"/>
    <property type="match status" value="1"/>
</dbReference>
<name>A1RRP0_PYRIL</name>
<dbReference type="InterPro" id="IPR007808">
    <property type="entry name" value="Elf1"/>
</dbReference>
<dbReference type="OrthoDB" id="15334at2157"/>
<dbReference type="AlphaFoldDB" id="A1RRP0"/>
<protein>
    <recommendedName>
        <fullName evidence="4">Transcription elongation factor</fullName>
    </recommendedName>
</protein>
<dbReference type="Pfam" id="PF05129">
    <property type="entry name" value="Zn_ribbon_Elf1"/>
    <property type="match status" value="1"/>
</dbReference>
<evidence type="ECO:0000256" key="1">
    <source>
        <dbReference type="ARBA" id="ARBA00022833"/>
    </source>
</evidence>
<dbReference type="EMBL" id="CP000504">
    <property type="protein sequence ID" value="ABL87622.1"/>
    <property type="molecule type" value="Genomic_DNA"/>
</dbReference>
<dbReference type="eggNOG" id="arCOG04136">
    <property type="taxonomic scope" value="Archaea"/>
</dbReference>
<keyword evidence="1" id="KW-0862">Zinc</keyword>
<evidence type="ECO:0008006" key="4">
    <source>
        <dbReference type="Google" id="ProtNLM"/>
    </source>
</evidence>